<feature type="domain" description="3-hydroxyisobutyrate dehydrogenase-like NAD-binding" evidence="5">
    <location>
        <begin position="172"/>
        <end position="290"/>
    </location>
</feature>
<evidence type="ECO:0000256" key="1">
    <source>
        <dbReference type="ARBA" id="ARBA00009080"/>
    </source>
</evidence>
<evidence type="ECO:0000259" key="5">
    <source>
        <dbReference type="Pfam" id="PF14833"/>
    </source>
</evidence>
<dbReference type="Pfam" id="PF14833">
    <property type="entry name" value="NAD_binding_11"/>
    <property type="match status" value="1"/>
</dbReference>
<dbReference type="InterPro" id="IPR013328">
    <property type="entry name" value="6PGD_dom2"/>
</dbReference>
<sequence>MAETSSESPSVALLGTGTMGAAMARNIAAAGMPVRVWNRTRETAEALADVAEVCDTPAEAVTGASVVVTVLHDAASVEETMRAAADGLPDDPASVVWMQSATVGVAGAIALEELADELGVRYVDAPVLGTKKPAEDGTLTVLGSGDSDLAERVLPVCQAIAARTMWVGPAVSGSRLKLAVNSWVATVIEGVAESLAFTRALGLDPQLLLDALKGGALDAPYVQVKGAMMLAGEFPPSFTVDGVVKDIGLMLEAAAATDFEPRLLPVILEQFEAAAGQDLGDRDMAAVYRSLGD</sequence>
<dbReference type="Proteomes" id="UP001500575">
    <property type="component" value="Unassembled WGS sequence"/>
</dbReference>
<dbReference type="Gene3D" id="3.40.50.720">
    <property type="entry name" value="NAD(P)-binding Rossmann-like Domain"/>
    <property type="match status" value="1"/>
</dbReference>
<evidence type="ECO:0000256" key="2">
    <source>
        <dbReference type="ARBA" id="ARBA00023002"/>
    </source>
</evidence>
<keyword evidence="7" id="KW-1185">Reference proteome</keyword>
<keyword evidence="2" id="KW-0560">Oxidoreductase</keyword>
<dbReference type="PANTHER" id="PTHR43580:SF2">
    <property type="entry name" value="CYTOKINE-LIKE NUCLEAR FACTOR N-PAC"/>
    <property type="match status" value="1"/>
</dbReference>
<dbReference type="SUPFAM" id="SSF48179">
    <property type="entry name" value="6-phosphogluconate dehydrogenase C-terminal domain-like"/>
    <property type="match status" value="1"/>
</dbReference>
<dbReference type="InterPro" id="IPR036291">
    <property type="entry name" value="NAD(P)-bd_dom_sf"/>
</dbReference>
<dbReference type="PANTHER" id="PTHR43580">
    <property type="entry name" value="OXIDOREDUCTASE GLYR1-RELATED"/>
    <property type="match status" value="1"/>
</dbReference>
<dbReference type="EMBL" id="BAAAQQ010000007">
    <property type="protein sequence ID" value="GAA2121046.1"/>
    <property type="molecule type" value="Genomic_DNA"/>
</dbReference>
<reference evidence="6 7" key="1">
    <citation type="journal article" date="2019" name="Int. J. Syst. Evol. Microbiol.">
        <title>The Global Catalogue of Microorganisms (GCM) 10K type strain sequencing project: providing services to taxonomists for standard genome sequencing and annotation.</title>
        <authorList>
            <consortium name="The Broad Institute Genomics Platform"/>
            <consortium name="The Broad Institute Genome Sequencing Center for Infectious Disease"/>
            <person name="Wu L."/>
            <person name="Ma J."/>
        </authorList>
    </citation>
    <scope>NUCLEOTIDE SEQUENCE [LARGE SCALE GENOMIC DNA]</scope>
    <source>
        <strain evidence="6 7">JCM 16021</strain>
    </source>
</reference>
<organism evidence="6 7">
    <name type="scientific">Nocardioides bigeumensis</name>
    <dbReference type="NCBI Taxonomy" id="433657"/>
    <lineage>
        <taxon>Bacteria</taxon>
        <taxon>Bacillati</taxon>
        <taxon>Actinomycetota</taxon>
        <taxon>Actinomycetes</taxon>
        <taxon>Propionibacteriales</taxon>
        <taxon>Nocardioidaceae</taxon>
        <taxon>Nocardioides</taxon>
    </lineage>
</organism>
<proteinExistence type="inferred from homology"/>
<feature type="domain" description="6-phosphogluconate dehydrogenase NADP-binding" evidence="4">
    <location>
        <begin position="11"/>
        <end position="168"/>
    </location>
</feature>
<evidence type="ECO:0000313" key="6">
    <source>
        <dbReference type="EMBL" id="GAA2121046.1"/>
    </source>
</evidence>
<dbReference type="InterPro" id="IPR008927">
    <property type="entry name" value="6-PGluconate_DH-like_C_sf"/>
</dbReference>
<dbReference type="InterPro" id="IPR051265">
    <property type="entry name" value="HIBADH-related_NP60_sf"/>
</dbReference>
<accession>A0ABN2Y2R3</accession>
<dbReference type="Gene3D" id="1.10.1040.10">
    <property type="entry name" value="N-(1-d-carboxylethyl)-l-norvaline Dehydrogenase, domain 2"/>
    <property type="match status" value="1"/>
</dbReference>
<name>A0ABN2Y2R3_9ACTN</name>
<dbReference type="SUPFAM" id="SSF51735">
    <property type="entry name" value="NAD(P)-binding Rossmann-fold domains"/>
    <property type="match status" value="1"/>
</dbReference>
<dbReference type="InterPro" id="IPR006115">
    <property type="entry name" value="6PGDH_NADP-bd"/>
</dbReference>
<dbReference type="RefSeq" id="WP_344303053.1">
    <property type="nucleotide sequence ID" value="NZ_BAAAQQ010000007.1"/>
</dbReference>
<protein>
    <submittedName>
        <fullName evidence="6">NAD(P)-dependent oxidoreductase</fullName>
    </submittedName>
</protein>
<comment type="similarity">
    <text evidence="1">Belongs to the HIBADH-related family.</text>
</comment>
<evidence type="ECO:0000256" key="3">
    <source>
        <dbReference type="ARBA" id="ARBA00023027"/>
    </source>
</evidence>
<dbReference type="PIRSF" id="PIRSF000103">
    <property type="entry name" value="HIBADH"/>
    <property type="match status" value="1"/>
</dbReference>
<dbReference type="InterPro" id="IPR029154">
    <property type="entry name" value="HIBADH-like_NADP-bd"/>
</dbReference>
<dbReference type="InterPro" id="IPR015815">
    <property type="entry name" value="HIBADH-related"/>
</dbReference>
<comment type="caution">
    <text evidence="6">The sequence shown here is derived from an EMBL/GenBank/DDBJ whole genome shotgun (WGS) entry which is preliminary data.</text>
</comment>
<evidence type="ECO:0000259" key="4">
    <source>
        <dbReference type="Pfam" id="PF03446"/>
    </source>
</evidence>
<evidence type="ECO:0000313" key="7">
    <source>
        <dbReference type="Proteomes" id="UP001500575"/>
    </source>
</evidence>
<keyword evidence="3" id="KW-0520">NAD</keyword>
<gene>
    <name evidence="6" type="ORF">GCM10009843_14950</name>
</gene>
<dbReference type="Pfam" id="PF03446">
    <property type="entry name" value="NAD_binding_2"/>
    <property type="match status" value="1"/>
</dbReference>